<feature type="domain" description="MobA/VirD2-like nuclease" evidence="3">
    <location>
        <begin position="33"/>
        <end position="148"/>
    </location>
</feature>
<protein>
    <recommendedName>
        <fullName evidence="3">MobA/VirD2-like nuclease domain-containing protein</fullName>
    </recommendedName>
</protein>
<dbReference type="Pfam" id="PF03432">
    <property type="entry name" value="Relaxase"/>
    <property type="match status" value="1"/>
</dbReference>
<feature type="compositionally biased region" description="Low complexity" evidence="2">
    <location>
        <begin position="308"/>
        <end position="326"/>
    </location>
</feature>
<feature type="compositionally biased region" description="Polar residues" evidence="2">
    <location>
        <begin position="277"/>
        <end position="289"/>
    </location>
</feature>
<proteinExistence type="predicted"/>
<evidence type="ECO:0000256" key="1">
    <source>
        <dbReference type="SAM" id="Coils"/>
    </source>
</evidence>
<organism evidence="4 5">
    <name type="scientific">Acetobacter malorum DSM 14337</name>
    <dbReference type="NCBI Taxonomy" id="1307910"/>
    <lineage>
        <taxon>Bacteria</taxon>
        <taxon>Pseudomonadati</taxon>
        <taxon>Pseudomonadota</taxon>
        <taxon>Alphaproteobacteria</taxon>
        <taxon>Acetobacterales</taxon>
        <taxon>Acetobacteraceae</taxon>
        <taxon>Acetobacter</taxon>
    </lineage>
</organism>
<dbReference type="EMBL" id="BAPF01000021">
    <property type="protein sequence ID" value="GBQ79609.1"/>
    <property type="molecule type" value="Genomic_DNA"/>
</dbReference>
<evidence type="ECO:0000313" key="4">
    <source>
        <dbReference type="EMBL" id="GBQ79609.1"/>
    </source>
</evidence>
<evidence type="ECO:0000256" key="2">
    <source>
        <dbReference type="SAM" id="MobiDB-lite"/>
    </source>
</evidence>
<dbReference type="InterPro" id="IPR005094">
    <property type="entry name" value="Endonuclease_MobA/VirD2"/>
</dbReference>
<accession>A0ABQ0PSF9</accession>
<feature type="coiled-coil region" evidence="1">
    <location>
        <begin position="594"/>
        <end position="623"/>
    </location>
</feature>
<reference evidence="4" key="1">
    <citation type="submission" date="2013-04" db="EMBL/GenBank/DDBJ databases">
        <title>The genome sequencing project of 58 acetic acid bacteria.</title>
        <authorList>
            <person name="Okamoto-Kainuma A."/>
            <person name="Ishikawa M."/>
            <person name="Umino S."/>
            <person name="Koizumi Y."/>
            <person name="Shiwa Y."/>
            <person name="Yoshikawa H."/>
            <person name="Matsutani M."/>
            <person name="Matsushita K."/>
        </authorList>
    </citation>
    <scope>NUCLEOTIDE SEQUENCE</scope>
    <source>
        <strain evidence="4">DSM 14337</strain>
    </source>
</reference>
<name>A0ABQ0PSF9_9PROT</name>
<dbReference type="RefSeq" id="WP_264820956.1">
    <property type="nucleotide sequence ID" value="NZ_BAPF01000021.1"/>
</dbReference>
<feature type="region of interest" description="Disordered" evidence="2">
    <location>
        <begin position="277"/>
        <end position="333"/>
    </location>
</feature>
<gene>
    <name evidence="4" type="ORF">AA14337_1490</name>
</gene>
<comment type="caution">
    <text evidence="4">The sequence shown here is derived from an EMBL/GenBank/DDBJ whole genome shotgun (WGS) entry which is preliminary data.</text>
</comment>
<keyword evidence="1" id="KW-0175">Coiled coil</keyword>
<sequence length="677" mass="79167">MIIKSNPITSNSLPSDIFNYCTANSKNESVEVLNGEYQDVADCFHDANDWNRKNSLLHMQISSKEPLTNEQFLDMRQRVKKEFNLSDSDIVTSAIHEYTRKNNPEADPRHLHLLIRMINPENGKPLDLSNKYQRQEKISRMFEIDNNLELVQGRHNRAVFHNVPDEYKDKLQTLTIGDLPNSFLRDGQYQSQRRNGGKPFDIRAEAKEILSHCDGFKAFQNAIEEKGWKIEQGEKKLILNDENGKFVGSLDRVLGMKKQEFQNFIDGHQIQVASPILSRTSDDAPTTNKLAKAPPVEPSQKTSEHTTEQAQEQTTQQPQTAPEQPEIGSNTETTQEIKAEASEGMSREEKIAISEFNKEQNEKEKLLKEALANQKKRATEMLEDMQKNKKPELKPTWADILDDREKLLTDIIDKPHPKLKSLTKKETRDFLYKNFKDELDNFYEDRNKLCELRKDIRQLKKNNNWYNVVNKSKLYLKETKEEKDREKLKLLALYLVHLMMHKLGLVKNAPVAFNYMTNEQKKEAKIQFKENKYAKLLFNNADRAKCLDAIAFTKFFEQDDKKLDEWKNRPEVRDAKKALLKLNNIRNVDIMLLDEQGKKELKEAQEELNIEKARKAIKDAEKREDQRYLMDVREPEKTQEKEETIEQSQEQDKEKSNVVQFPKNNNVKKKKSFSYSR</sequence>
<feature type="compositionally biased region" description="Basic residues" evidence="2">
    <location>
        <begin position="666"/>
        <end position="677"/>
    </location>
</feature>
<keyword evidence="5" id="KW-1185">Reference proteome</keyword>
<evidence type="ECO:0000313" key="5">
    <source>
        <dbReference type="Proteomes" id="UP001065047"/>
    </source>
</evidence>
<evidence type="ECO:0000259" key="3">
    <source>
        <dbReference type="Pfam" id="PF03432"/>
    </source>
</evidence>
<feature type="coiled-coil region" evidence="1">
    <location>
        <begin position="353"/>
        <end position="388"/>
    </location>
</feature>
<feature type="compositionally biased region" description="Basic and acidic residues" evidence="2">
    <location>
        <begin position="624"/>
        <end position="656"/>
    </location>
</feature>
<feature type="region of interest" description="Disordered" evidence="2">
    <location>
        <begin position="624"/>
        <end position="677"/>
    </location>
</feature>
<dbReference type="Proteomes" id="UP001065047">
    <property type="component" value="Unassembled WGS sequence"/>
</dbReference>